<dbReference type="SFLD" id="SFLDS00003">
    <property type="entry name" value="Haloacid_Dehalogenase"/>
    <property type="match status" value="1"/>
</dbReference>
<dbReference type="PANTHER" id="PTHR10000">
    <property type="entry name" value="PHOSPHOSERINE PHOSPHATASE"/>
    <property type="match status" value="1"/>
</dbReference>
<dbReference type="InterPro" id="IPR000150">
    <property type="entry name" value="Cof"/>
</dbReference>
<dbReference type="InterPro" id="IPR023214">
    <property type="entry name" value="HAD_sf"/>
</dbReference>
<dbReference type="Gene3D" id="3.40.50.1000">
    <property type="entry name" value="HAD superfamily/HAD-like"/>
    <property type="match status" value="1"/>
</dbReference>
<evidence type="ECO:0000313" key="2">
    <source>
        <dbReference type="Proteomes" id="UP000179524"/>
    </source>
</evidence>
<evidence type="ECO:0008006" key="3">
    <source>
        <dbReference type="Google" id="ProtNLM"/>
    </source>
</evidence>
<evidence type="ECO:0000313" key="1">
    <source>
        <dbReference type="EMBL" id="OIJ11548.1"/>
    </source>
</evidence>
<dbReference type="GO" id="GO:0016791">
    <property type="term" value="F:phosphatase activity"/>
    <property type="evidence" value="ECO:0007669"/>
    <property type="project" value="UniProtKB-ARBA"/>
</dbReference>
<dbReference type="GO" id="GO:0000287">
    <property type="term" value="F:magnesium ion binding"/>
    <property type="evidence" value="ECO:0007669"/>
    <property type="project" value="TreeGrafter"/>
</dbReference>
<dbReference type="OrthoDB" id="9810101at2"/>
<reference evidence="1 2" key="1">
    <citation type="submission" date="2016-10" db="EMBL/GenBank/DDBJ databases">
        <title>Draft genome sequences of four alkaliphilic bacteria belonging to the Anaerobacillus genus.</title>
        <authorList>
            <person name="Bassil N.M."/>
            <person name="Lloyd J.R."/>
        </authorList>
    </citation>
    <scope>NUCLEOTIDE SEQUENCE [LARGE SCALE GENOMIC DNA]</scope>
    <source>
        <strain evidence="1 2">DSM 18345</strain>
    </source>
</reference>
<dbReference type="RefSeq" id="WP_071310540.1">
    <property type="nucleotide sequence ID" value="NZ_MLQR01000037.1"/>
</dbReference>
<dbReference type="Proteomes" id="UP000179524">
    <property type="component" value="Unassembled WGS sequence"/>
</dbReference>
<dbReference type="NCBIfam" id="TIGR00099">
    <property type="entry name" value="Cof-subfamily"/>
    <property type="match status" value="1"/>
</dbReference>
<organism evidence="1 2">
    <name type="scientific">Anaerobacillus alkalilacustris</name>
    <dbReference type="NCBI Taxonomy" id="393763"/>
    <lineage>
        <taxon>Bacteria</taxon>
        <taxon>Bacillati</taxon>
        <taxon>Bacillota</taxon>
        <taxon>Bacilli</taxon>
        <taxon>Bacillales</taxon>
        <taxon>Bacillaceae</taxon>
        <taxon>Anaerobacillus</taxon>
    </lineage>
</organism>
<keyword evidence="2" id="KW-1185">Reference proteome</keyword>
<protein>
    <recommendedName>
        <fullName evidence="3">HAD family hydrolase</fullName>
    </recommendedName>
</protein>
<proteinExistence type="predicted"/>
<dbReference type="Pfam" id="PF08282">
    <property type="entry name" value="Hydrolase_3"/>
    <property type="match status" value="1"/>
</dbReference>
<dbReference type="AlphaFoldDB" id="A0A1S2LGC0"/>
<name>A0A1S2LGC0_9BACI</name>
<sequence length="281" mass="32365">MSYQTIILDMDGTLLNEFSSVSDRLKEYLIELRKSGKLIFIATGRTLNEVRDVIPHDLEVDGLVTANGMSVFIGQKQIVEHALPPILVKELVGKARNREIYYEVHPNEGTRFTLKQDKTYMCQHTMDPKPDTVEGNEWFSRRIAVKEQIVWQDQLNVQNISKLYFISKDMKLIQEWKIKLDNLKKQVAFTTISSTDHNVEVMVANVSKATGIQYLLDKFALCRDRIIAVGDGENDLPMFKLASYSVAMKNAPDFVKRQADDVTDYSYKEDGLYHFLKKIFK</sequence>
<dbReference type="SFLD" id="SFLDG01140">
    <property type="entry name" value="C2.B:_Phosphomannomutase_and_P"/>
    <property type="match status" value="1"/>
</dbReference>
<dbReference type="NCBIfam" id="TIGR01484">
    <property type="entry name" value="HAD-SF-IIB"/>
    <property type="match status" value="1"/>
</dbReference>
<gene>
    <name evidence="1" type="ORF">BKP37_15550</name>
</gene>
<dbReference type="Gene3D" id="3.30.1240.10">
    <property type="match status" value="1"/>
</dbReference>
<accession>A0A1S2LGC0</accession>
<dbReference type="InterPro" id="IPR036412">
    <property type="entry name" value="HAD-like_sf"/>
</dbReference>
<dbReference type="GO" id="GO:0005829">
    <property type="term" value="C:cytosol"/>
    <property type="evidence" value="ECO:0007669"/>
    <property type="project" value="TreeGrafter"/>
</dbReference>
<comment type="caution">
    <text evidence="1">The sequence shown here is derived from an EMBL/GenBank/DDBJ whole genome shotgun (WGS) entry which is preliminary data.</text>
</comment>
<dbReference type="SUPFAM" id="SSF56784">
    <property type="entry name" value="HAD-like"/>
    <property type="match status" value="1"/>
</dbReference>
<dbReference type="InterPro" id="IPR006379">
    <property type="entry name" value="HAD-SF_hydro_IIB"/>
</dbReference>
<dbReference type="EMBL" id="MLQR01000037">
    <property type="protein sequence ID" value="OIJ11548.1"/>
    <property type="molecule type" value="Genomic_DNA"/>
</dbReference>
<dbReference type="PANTHER" id="PTHR10000:SF55">
    <property type="entry name" value="5-AMINO-6-(5-PHOSPHO-D-RIBITYLAMINO)URACIL PHOSPHATASE YCSE"/>
    <property type="match status" value="1"/>
</dbReference>
<dbReference type="PROSITE" id="PS01229">
    <property type="entry name" value="COF_2"/>
    <property type="match status" value="1"/>
</dbReference>